<dbReference type="EMBL" id="BTGU01000057">
    <property type="protein sequence ID" value="GMN55379.1"/>
    <property type="molecule type" value="Genomic_DNA"/>
</dbReference>
<dbReference type="InterPro" id="IPR058980">
    <property type="entry name" value="Glyco_transf_N"/>
</dbReference>
<dbReference type="FunFam" id="3.40.50.2000:FF:000060">
    <property type="entry name" value="Glycosyltransferase"/>
    <property type="match status" value="1"/>
</dbReference>
<dbReference type="Proteomes" id="UP001187192">
    <property type="component" value="Unassembled WGS sequence"/>
</dbReference>
<evidence type="ECO:0000259" key="5">
    <source>
        <dbReference type="Pfam" id="PF26168"/>
    </source>
</evidence>
<organism evidence="6 7">
    <name type="scientific">Ficus carica</name>
    <name type="common">Common fig</name>
    <dbReference type="NCBI Taxonomy" id="3494"/>
    <lineage>
        <taxon>Eukaryota</taxon>
        <taxon>Viridiplantae</taxon>
        <taxon>Streptophyta</taxon>
        <taxon>Embryophyta</taxon>
        <taxon>Tracheophyta</taxon>
        <taxon>Spermatophyta</taxon>
        <taxon>Magnoliopsida</taxon>
        <taxon>eudicotyledons</taxon>
        <taxon>Gunneridae</taxon>
        <taxon>Pentapetalae</taxon>
        <taxon>rosids</taxon>
        <taxon>fabids</taxon>
        <taxon>Rosales</taxon>
        <taxon>Moraceae</taxon>
        <taxon>Ficeae</taxon>
        <taxon>Ficus</taxon>
    </lineage>
</organism>
<name>A0AA88AGU9_FICCA</name>
<dbReference type="Gene3D" id="3.40.50.2000">
    <property type="entry name" value="Glycogen Phosphorylase B"/>
    <property type="match status" value="2"/>
</dbReference>
<comment type="caution">
    <text evidence="6">The sequence shown here is derived from an EMBL/GenBank/DDBJ whole genome shotgun (WGS) entry which is preliminary data.</text>
</comment>
<dbReference type="CDD" id="cd03784">
    <property type="entry name" value="GT1_Gtf-like"/>
    <property type="match status" value="1"/>
</dbReference>
<evidence type="ECO:0000313" key="6">
    <source>
        <dbReference type="EMBL" id="GMN55379.1"/>
    </source>
</evidence>
<dbReference type="PANTHER" id="PTHR48044:SF22">
    <property type="entry name" value="GLYCOSYLTRANSFERASE"/>
    <property type="match status" value="1"/>
</dbReference>
<dbReference type="InterPro" id="IPR002213">
    <property type="entry name" value="UDP_glucos_trans"/>
</dbReference>
<keyword evidence="7" id="KW-1185">Reference proteome</keyword>
<protein>
    <recommendedName>
        <fullName evidence="4">Glycosyltransferase</fullName>
        <ecNumber evidence="4">2.4.1.-</ecNumber>
    </recommendedName>
</protein>
<dbReference type="FunFam" id="3.40.50.2000:FF:000238">
    <property type="entry name" value="Glycosyltransferase"/>
    <property type="match status" value="1"/>
</dbReference>
<dbReference type="AlphaFoldDB" id="A0AA88AGU9"/>
<dbReference type="GO" id="GO:0009690">
    <property type="term" value="P:cytokinin metabolic process"/>
    <property type="evidence" value="ECO:0007669"/>
    <property type="project" value="UniProtKB-ARBA"/>
</dbReference>
<evidence type="ECO:0000313" key="7">
    <source>
        <dbReference type="Proteomes" id="UP001187192"/>
    </source>
</evidence>
<keyword evidence="2 3" id="KW-0808">Transferase</keyword>
<evidence type="ECO:0000256" key="4">
    <source>
        <dbReference type="RuleBase" id="RU362057"/>
    </source>
</evidence>
<keyword evidence="3" id="KW-0328">Glycosyltransferase</keyword>
<dbReference type="PROSITE" id="PS00375">
    <property type="entry name" value="UDPGT"/>
    <property type="match status" value="1"/>
</dbReference>
<proteinExistence type="inferred from homology"/>
<evidence type="ECO:0000256" key="2">
    <source>
        <dbReference type="ARBA" id="ARBA00022679"/>
    </source>
</evidence>
<reference evidence="6" key="1">
    <citation type="submission" date="2023-07" db="EMBL/GenBank/DDBJ databases">
        <title>draft genome sequence of fig (Ficus carica).</title>
        <authorList>
            <person name="Takahashi T."/>
            <person name="Nishimura K."/>
        </authorList>
    </citation>
    <scope>NUCLEOTIDE SEQUENCE</scope>
</reference>
<dbReference type="EC" id="2.4.1.-" evidence="4"/>
<accession>A0AA88AGU9</accession>
<dbReference type="SUPFAM" id="SSF53756">
    <property type="entry name" value="UDP-Glycosyltransferase/glycogen phosphorylase"/>
    <property type="match status" value="1"/>
</dbReference>
<dbReference type="GO" id="GO:0050404">
    <property type="term" value="F:zeatin O-beta-D-xylosyltransferase activity"/>
    <property type="evidence" value="ECO:0007669"/>
    <property type="project" value="UniProtKB-ARBA"/>
</dbReference>
<gene>
    <name evidence="6" type="ORF">TIFTF001_024496</name>
</gene>
<dbReference type="Pfam" id="PF00201">
    <property type="entry name" value="UDPGT"/>
    <property type="match status" value="1"/>
</dbReference>
<dbReference type="PANTHER" id="PTHR48044">
    <property type="entry name" value="GLYCOSYLTRANSFERASE"/>
    <property type="match status" value="1"/>
</dbReference>
<evidence type="ECO:0000256" key="3">
    <source>
        <dbReference type="RuleBase" id="RU003718"/>
    </source>
</evidence>
<dbReference type="InterPro" id="IPR035595">
    <property type="entry name" value="UDP_glycos_trans_CS"/>
</dbReference>
<evidence type="ECO:0000256" key="1">
    <source>
        <dbReference type="ARBA" id="ARBA00009995"/>
    </source>
</evidence>
<sequence length="476" mass="53375">MASQEHAPNGLISNPSKEVVVLMVPLPAQGHINQLLHLSRLIALRGVPVHFVGAAVHNRQARLRVQGWNPNSTSNIHFHDLATPPFISPPPNPTSQDKFPSHLLPSFRATRHLRHPVAALLRHLSAEARRVIVIHDSLMGSVVQDAASMPNAECFTFHSISAFAIFMFYWDGMKNVKLLDVDTKNIIPQDVPTLEGCLTSEMLDFIASQYEFNRYNLGNLYNTSRVMERSYMDLLSKILPNKKHWAVGPFNPVTSLEKKVSNDKHMCLEWLDKQGPRSVVYVSFGTTTAFTNEQMEELALGLEQSEQKFIWVLRDADKGDVFDDKEVRKVELPKGYEKRVRNKGIVVRDWAPQLEILSHLAIGGFLSHCGWNSCVESITMGVPIGAWPMHSDQPRNAILVTKLLRVGTVVREWNHRDEVAAAATVAEGVRKLMASKEGEEMRRRAVELGSVIRQSVAAEGGASRRELDAFIAHICR</sequence>
<dbReference type="Pfam" id="PF26168">
    <property type="entry name" value="Glyco_transf_N"/>
    <property type="match status" value="1"/>
</dbReference>
<feature type="domain" description="Glycosyltransferase N-terminal" evidence="5">
    <location>
        <begin position="18"/>
        <end position="252"/>
    </location>
</feature>
<comment type="similarity">
    <text evidence="1 3">Belongs to the UDP-glycosyltransferase family.</text>
</comment>